<comment type="caution">
    <text evidence="1">The sequence shown here is derived from an EMBL/GenBank/DDBJ whole genome shotgun (WGS) entry which is preliminary data.</text>
</comment>
<evidence type="ECO:0000313" key="1">
    <source>
        <dbReference type="EMBL" id="KKL45966.1"/>
    </source>
</evidence>
<dbReference type="AlphaFoldDB" id="A0A0F9CWV1"/>
<name>A0A0F9CWV1_9ZZZZ</name>
<dbReference type="EMBL" id="LAZR01034204">
    <property type="protein sequence ID" value="KKL45966.1"/>
    <property type="molecule type" value="Genomic_DNA"/>
</dbReference>
<organism evidence="1">
    <name type="scientific">marine sediment metagenome</name>
    <dbReference type="NCBI Taxonomy" id="412755"/>
    <lineage>
        <taxon>unclassified sequences</taxon>
        <taxon>metagenomes</taxon>
        <taxon>ecological metagenomes</taxon>
    </lineage>
</organism>
<feature type="non-terminal residue" evidence="1">
    <location>
        <position position="92"/>
    </location>
</feature>
<accession>A0A0F9CWV1</accession>
<reference evidence="1" key="1">
    <citation type="journal article" date="2015" name="Nature">
        <title>Complex archaea that bridge the gap between prokaryotes and eukaryotes.</title>
        <authorList>
            <person name="Spang A."/>
            <person name="Saw J.H."/>
            <person name="Jorgensen S.L."/>
            <person name="Zaremba-Niedzwiedzka K."/>
            <person name="Martijn J."/>
            <person name="Lind A.E."/>
            <person name="van Eijk R."/>
            <person name="Schleper C."/>
            <person name="Guy L."/>
            <person name="Ettema T.J."/>
        </authorList>
    </citation>
    <scope>NUCLEOTIDE SEQUENCE</scope>
</reference>
<gene>
    <name evidence="1" type="ORF">LCGC14_2350380</name>
</gene>
<proteinExistence type="predicted"/>
<sequence>MSRLPPPLTKAQRYLLMELRLFAGVIHMKRCPVLGALEYSMLKYPGEPKAYEIHPDPRTIKALIHKGALVPELSDKEFAIQLALGTVDCRVY</sequence>
<protein>
    <submittedName>
        <fullName evidence="1">Uncharacterized protein</fullName>
    </submittedName>
</protein>